<accession>A0ABV7J4Y2</accession>
<protein>
    <submittedName>
        <fullName evidence="1">SRPBCC family protein</fullName>
    </submittedName>
</protein>
<gene>
    <name evidence="1" type="ORF">ACFOGH_17010</name>
</gene>
<dbReference type="Gene3D" id="3.30.530.20">
    <property type="match status" value="1"/>
</dbReference>
<proteinExistence type="predicted"/>
<organism evidence="1 2">
    <name type="scientific">Cypionkella sinensis</name>
    <dbReference type="NCBI Taxonomy" id="1756043"/>
    <lineage>
        <taxon>Bacteria</taxon>
        <taxon>Pseudomonadati</taxon>
        <taxon>Pseudomonadota</taxon>
        <taxon>Alphaproteobacteria</taxon>
        <taxon>Rhodobacterales</taxon>
        <taxon>Paracoccaceae</taxon>
        <taxon>Cypionkella</taxon>
    </lineage>
</organism>
<dbReference type="InterPro" id="IPR019587">
    <property type="entry name" value="Polyketide_cyclase/dehydratase"/>
</dbReference>
<comment type="caution">
    <text evidence="1">The sequence shown here is derived from an EMBL/GenBank/DDBJ whole genome shotgun (WGS) entry which is preliminary data.</text>
</comment>
<evidence type="ECO:0000313" key="2">
    <source>
        <dbReference type="Proteomes" id="UP001595547"/>
    </source>
</evidence>
<reference evidence="2" key="1">
    <citation type="journal article" date="2019" name="Int. J. Syst. Evol. Microbiol.">
        <title>The Global Catalogue of Microorganisms (GCM) 10K type strain sequencing project: providing services to taxonomists for standard genome sequencing and annotation.</title>
        <authorList>
            <consortium name="The Broad Institute Genomics Platform"/>
            <consortium name="The Broad Institute Genome Sequencing Center for Infectious Disease"/>
            <person name="Wu L."/>
            <person name="Ma J."/>
        </authorList>
    </citation>
    <scope>NUCLEOTIDE SEQUENCE [LARGE SCALE GENOMIC DNA]</scope>
    <source>
        <strain evidence="2">KCTC 52039</strain>
    </source>
</reference>
<dbReference type="InterPro" id="IPR023393">
    <property type="entry name" value="START-like_dom_sf"/>
</dbReference>
<dbReference type="Proteomes" id="UP001595547">
    <property type="component" value="Unassembled WGS sequence"/>
</dbReference>
<evidence type="ECO:0000313" key="1">
    <source>
        <dbReference type="EMBL" id="MFC3182700.1"/>
    </source>
</evidence>
<dbReference type="RefSeq" id="WP_380074361.1">
    <property type="nucleotide sequence ID" value="NZ_JBHRTO010000002.1"/>
</dbReference>
<dbReference type="EMBL" id="JBHRTO010000002">
    <property type="protein sequence ID" value="MFC3182700.1"/>
    <property type="molecule type" value="Genomic_DNA"/>
</dbReference>
<dbReference type="CDD" id="cd07812">
    <property type="entry name" value="SRPBCC"/>
    <property type="match status" value="1"/>
</dbReference>
<dbReference type="SUPFAM" id="SSF55961">
    <property type="entry name" value="Bet v1-like"/>
    <property type="match status" value="1"/>
</dbReference>
<name>A0ABV7J4Y2_9RHOB</name>
<sequence>MRFATKQDIEAPVADVFRIISDFETWERAAMRRGAEVARVDKLRNVAAGMRWAAKFSYRSKPRTMELELTQIDSPHLLRFAGISQAIEGVVSIDLMELGVKRTRMHVVLEVSPRSLTARLFLQSLRLARARIDRKFDQRAAQLAGEIEARYRAVKKY</sequence>
<keyword evidence="2" id="KW-1185">Reference proteome</keyword>
<dbReference type="Pfam" id="PF10604">
    <property type="entry name" value="Polyketide_cyc2"/>
    <property type="match status" value="1"/>
</dbReference>